<reference evidence="1 2" key="1">
    <citation type="submission" date="2017-04" db="EMBL/GenBank/DDBJ databases">
        <authorList>
            <person name="Afonso C.L."/>
            <person name="Miller P.J."/>
            <person name="Scott M.A."/>
            <person name="Spackman E."/>
            <person name="Goraichik I."/>
            <person name="Dimitrov K.M."/>
            <person name="Suarez D.L."/>
            <person name="Swayne D.E."/>
        </authorList>
    </citation>
    <scope>NUCLEOTIDE SEQUENCE [LARGE SCALE GENOMIC DNA]</scope>
    <source>
        <strain evidence="1">LMG 28154</strain>
    </source>
</reference>
<dbReference type="Proteomes" id="UP000198460">
    <property type="component" value="Unassembled WGS sequence"/>
</dbReference>
<protein>
    <submittedName>
        <fullName evidence="1">Uncharacterized protein</fullName>
    </submittedName>
</protein>
<dbReference type="EMBL" id="FXAN01000013">
    <property type="protein sequence ID" value="SMF98205.1"/>
    <property type="molecule type" value="Genomic_DNA"/>
</dbReference>
<dbReference type="AlphaFoldDB" id="A0A238GYX7"/>
<organism evidence="1 2">
    <name type="scientific">Burkholderia singularis</name>
    <dbReference type="NCBI Taxonomy" id="1503053"/>
    <lineage>
        <taxon>Bacteria</taxon>
        <taxon>Pseudomonadati</taxon>
        <taxon>Pseudomonadota</taxon>
        <taxon>Betaproteobacteria</taxon>
        <taxon>Burkholderiales</taxon>
        <taxon>Burkholderiaceae</taxon>
        <taxon>Burkholderia</taxon>
        <taxon>pseudomallei group</taxon>
    </lineage>
</organism>
<proteinExistence type="predicted"/>
<gene>
    <name evidence="1" type="ORF">BSIN_1496</name>
</gene>
<accession>A0A238GYX7</accession>
<evidence type="ECO:0000313" key="2">
    <source>
        <dbReference type="Proteomes" id="UP000198460"/>
    </source>
</evidence>
<evidence type="ECO:0000313" key="1">
    <source>
        <dbReference type="EMBL" id="SMF98205.1"/>
    </source>
</evidence>
<name>A0A238GYX7_9BURK</name>
<sequence>MLLLQVKVIGPGWAIRWFRRCAPGFGDAIAALTLLCRPGVESVRYPR</sequence>